<dbReference type="RefSeq" id="WP_136836686.1">
    <property type="nucleotide sequence ID" value="NZ_SWBQ01000004.1"/>
</dbReference>
<name>A0A4U1CEL5_9SPHI</name>
<protein>
    <recommendedName>
        <fullName evidence="3">HNH endonuclease</fullName>
    </recommendedName>
</protein>
<accession>A0A4U1CEL5</accession>
<evidence type="ECO:0000313" key="1">
    <source>
        <dbReference type="EMBL" id="TKC04863.1"/>
    </source>
</evidence>
<dbReference type="OrthoDB" id="5918473at2"/>
<evidence type="ECO:0000313" key="2">
    <source>
        <dbReference type="Proteomes" id="UP000307244"/>
    </source>
</evidence>
<dbReference type="AlphaFoldDB" id="A0A4U1CEL5"/>
<organism evidence="1 2">
    <name type="scientific">Pedobacter frigoris</name>
    <dbReference type="NCBI Taxonomy" id="2571272"/>
    <lineage>
        <taxon>Bacteria</taxon>
        <taxon>Pseudomonadati</taxon>
        <taxon>Bacteroidota</taxon>
        <taxon>Sphingobacteriia</taxon>
        <taxon>Sphingobacteriales</taxon>
        <taxon>Sphingobacteriaceae</taxon>
        <taxon>Pedobacter</taxon>
    </lineage>
</organism>
<proteinExistence type="predicted"/>
<reference evidence="1 2" key="1">
    <citation type="submission" date="2019-04" db="EMBL/GenBank/DDBJ databases">
        <title>Pedobacter sp. RP-3-15 sp. nov., isolated from Arctic soil.</title>
        <authorList>
            <person name="Dahal R.H."/>
            <person name="Kim D.-U."/>
        </authorList>
    </citation>
    <scope>NUCLEOTIDE SEQUENCE [LARGE SCALE GENOMIC DNA]</scope>
    <source>
        <strain evidence="1 2">RP-3-15</strain>
    </source>
</reference>
<dbReference type="EMBL" id="SWBQ01000004">
    <property type="protein sequence ID" value="TKC04863.1"/>
    <property type="molecule type" value="Genomic_DNA"/>
</dbReference>
<gene>
    <name evidence="1" type="ORF">FA047_13900</name>
</gene>
<keyword evidence="2" id="KW-1185">Reference proteome</keyword>
<sequence>MRYIDLNKLQPPEGWIDKANLLKAKMQNAQNSQERIKILKENPIWQELLIPLSELSNGKCWYSEAREIMSDRDVDHFRPKNEALNEDDSKRDGYWWLAYDHENFRLSSTYSNQKRRDKYRNKTKIGGKGSYFPLFVGSAIAINKGRLADEDIMLLDPTDPDDPNLITFDDTGKVLANTTNPKEMERVRVSIWLYNLNHLPLEEERARIYKRCQTLINRIDNIKNKADFGASDKTLLKSLKNELRELLSADQELSAVAIASCENAQLGYLARS</sequence>
<dbReference type="Proteomes" id="UP000307244">
    <property type="component" value="Unassembled WGS sequence"/>
</dbReference>
<comment type="caution">
    <text evidence="1">The sequence shown here is derived from an EMBL/GenBank/DDBJ whole genome shotgun (WGS) entry which is preliminary data.</text>
</comment>
<evidence type="ECO:0008006" key="3">
    <source>
        <dbReference type="Google" id="ProtNLM"/>
    </source>
</evidence>